<keyword evidence="2" id="KW-1003">Cell membrane</keyword>
<evidence type="ECO:0000256" key="5">
    <source>
        <dbReference type="ARBA" id="ARBA00023136"/>
    </source>
</evidence>
<accession>A0A7V4WU30</accession>
<dbReference type="GO" id="GO:0005886">
    <property type="term" value="C:plasma membrane"/>
    <property type="evidence" value="ECO:0007669"/>
    <property type="project" value="UniProtKB-SubCell"/>
</dbReference>
<evidence type="ECO:0000256" key="6">
    <source>
        <dbReference type="SAM" id="Phobius"/>
    </source>
</evidence>
<keyword evidence="5 6" id="KW-0472">Membrane</keyword>
<keyword evidence="4 6" id="KW-1133">Transmembrane helix</keyword>
<dbReference type="InterPro" id="IPR051679">
    <property type="entry name" value="DASS-Related_Transporters"/>
</dbReference>
<keyword evidence="3 6" id="KW-0812">Transmembrane</keyword>
<reference evidence="7" key="1">
    <citation type="journal article" date="2020" name="mSystems">
        <title>Genome- and Community-Level Interaction Insights into Carbon Utilization and Element Cycling Functions of Hydrothermarchaeota in Hydrothermal Sediment.</title>
        <authorList>
            <person name="Zhou Z."/>
            <person name="Liu Y."/>
            <person name="Xu W."/>
            <person name="Pan J."/>
            <person name="Luo Z.H."/>
            <person name="Li M."/>
        </authorList>
    </citation>
    <scope>NUCLEOTIDE SEQUENCE [LARGE SCALE GENOMIC DNA]</scope>
    <source>
        <strain evidence="7">HyVt-577</strain>
    </source>
</reference>
<comment type="caution">
    <text evidence="7">The sequence shown here is derived from an EMBL/GenBank/DDBJ whole genome shotgun (WGS) entry which is preliminary data.</text>
</comment>
<gene>
    <name evidence="7" type="primary">yfcC</name>
    <name evidence="7" type="ORF">ENK44_03695</name>
</gene>
<feature type="transmembrane region" description="Helical" evidence="6">
    <location>
        <begin position="161"/>
        <end position="184"/>
    </location>
</feature>
<feature type="transmembrane region" description="Helical" evidence="6">
    <location>
        <begin position="412"/>
        <end position="431"/>
    </location>
</feature>
<evidence type="ECO:0000313" key="7">
    <source>
        <dbReference type="EMBL" id="HGY54785.1"/>
    </source>
</evidence>
<evidence type="ECO:0000256" key="2">
    <source>
        <dbReference type="ARBA" id="ARBA00022475"/>
    </source>
</evidence>
<feature type="transmembrane region" description="Helical" evidence="6">
    <location>
        <begin position="259"/>
        <end position="281"/>
    </location>
</feature>
<comment type="subcellular location">
    <subcellularLocation>
        <location evidence="1">Cell membrane</location>
        <topology evidence="1">Multi-pass membrane protein</topology>
    </subcellularLocation>
</comment>
<feature type="transmembrane region" description="Helical" evidence="6">
    <location>
        <begin position="7"/>
        <end position="28"/>
    </location>
</feature>
<protein>
    <submittedName>
        <fullName evidence="7">Basic amino acid antiporter YfcC</fullName>
    </submittedName>
</protein>
<feature type="transmembrane region" description="Helical" evidence="6">
    <location>
        <begin position="287"/>
        <end position="305"/>
    </location>
</feature>
<dbReference type="AlphaFoldDB" id="A0A7V4WU30"/>
<organism evidence="7">
    <name type="scientific">Caldithrix abyssi</name>
    <dbReference type="NCBI Taxonomy" id="187145"/>
    <lineage>
        <taxon>Bacteria</taxon>
        <taxon>Pseudomonadati</taxon>
        <taxon>Calditrichota</taxon>
        <taxon>Calditrichia</taxon>
        <taxon>Calditrichales</taxon>
        <taxon>Calditrichaceae</taxon>
        <taxon>Caldithrix</taxon>
    </lineage>
</organism>
<evidence type="ECO:0000256" key="3">
    <source>
        <dbReference type="ARBA" id="ARBA00022692"/>
    </source>
</evidence>
<evidence type="ECO:0000256" key="1">
    <source>
        <dbReference type="ARBA" id="ARBA00004651"/>
    </source>
</evidence>
<proteinExistence type="predicted"/>
<dbReference type="PANTHER" id="PTHR43652">
    <property type="entry name" value="BASIC AMINO ACID ANTIPORTER YFCC-RELATED"/>
    <property type="match status" value="1"/>
</dbReference>
<dbReference type="PANTHER" id="PTHR43652:SF2">
    <property type="entry name" value="BASIC AMINO ACID ANTIPORTER YFCC-RELATED"/>
    <property type="match status" value="1"/>
</dbReference>
<feature type="transmembrane region" description="Helical" evidence="6">
    <location>
        <begin position="196"/>
        <end position="218"/>
    </location>
</feature>
<sequence>MAKHFKAPSTLVLIFIIMIATAALTWIIPGGHFDRTMMNGREVVVSDSYRSIAHVPQGLGALLVAPIRGFMEAVQIIAFIFIVGGAFNVLQNTGALDAFIKRVVQAQEKYPLIRKMIIPVFMLIFSFFGSLFGMSEEVLPFVLIFVPLAVSLGYDSIVGVAIPFVGAAVGFASAFVNPFTLGIAQGIAELPPLSGMGYRLICWGLYTLVAIVFVQIYAGRIKRKPEKSPVYALDNHWREHLKNSEANFSQGRLSVSHRWILIVFGLSMILLVVGVMLWGWYINEISGLFFGMALLVGIISHLSANEIALEFVNGAKEFMTVAFIIASARSILIIASDGQIIDTILYNVAQMVRNAHPVFAAQLMFLAQSIINVFIPSGSGQAALMMPIMTPLSDIIGVSRQTAVLAFQMGDGLTNMIIPTSGVTIGVLGLARIPFEKWFIWMLPLMGIFFLMALLLLIPPVLTHWGPM</sequence>
<feature type="transmembrane region" description="Helical" evidence="6">
    <location>
        <begin position="73"/>
        <end position="91"/>
    </location>
</feature>
<evidence type="ECO:0000256" key="4">
    <source>
        <dbReference type="ARBA" id="ARBA00022989"/>
    </source>
</evidence>
<feature type="transmembrane region" description="Helical" evidence="6">
    <location>
        <begin position="138"/>
        <end position="154"/>
    </location>
</feature>
<feature type="transmembrane region" description="Helical" evidence="6">
    <location>
        <begin position="112"/>
        <end position="132"/>
    </location>
</feature>
<feature type="transmembrane region" description="Helical" evidence="6">
    <location>
        <begin position="438"/>
        <end position="458"/>
    </location>
</feature>
<dbReference type="Proteomes" id="UP000885779">
    <property type="component" value="Unassembled WGS sequence"/>
</dbReference>
<name>A0A7V4WU30_CALAY</name>
<dbReference type="EMBL" id="DRQG01000031">
    <property type="protein sequence ID" value="HGY54785.1"/>
    <property type="molecule type" value="Genomic_DNA"/>
</dbReference>
<dbReference type="InterPro" id="IPR018385">
    <property type="entry name" value="C4_dicarb_anaerob_car-like"/>
</dbReference>
<dbReference type="Pfam" id="PF03606">
    <property type="entry name" value="DcuC"/>
    <property type="match status" value="1"/>
</dbReference>